<organism evidence="1 2">
    <name type="scientific">Datura stramonium</name>
    <name type="common">Jimsonweed</name>
    <name type="synonym">Common thornapple</name>
    <dbReference type="NCBI Taxonomy" id="4076"/>
    <lineage>
        <taxon>Eukaryota</taxon>
        <taxon>Viridiplantae</taxon>
        <taxon>Streptophyta</taxon>
        <taxon>Embryophyta</taxon>
        <taxon>Tracheophyta</taxon>
        <taxon>Spermatophyta</taxon>
        <taxon>Magnoliopsida</taxon>
        <taxon>eudicotyledons</taxon>
        <taxon>Gunneridae</taxon>
        <taxon>Pentapetalae</taxon>
        <taxon>asterids</taxon>
        <taxon>lamiids</taxon>
        <taxon>Solanales</taxon>
        <taxon>Solanaceae</taxon>
        <taxon>Solanoideae</taxon>
        <taxon>Datureae</taxon>
        <taxon>Datura</taxon>
    </lineage>
</organism>
<evidence type="ECO:0000313" key="1">
    <source>
        <dbReference type="EMBL" id="MCD7467872.1"/>
    </source>
</evidence>
<protein>
    <submittedName>
        <fullName evidence="1">Uncharacterized protein</fullName>
    </submittedName>
</protein>
<gene>
    <name evidence="1" type="ORF">HAX54_005525</name>
</gene>
<evidence type="ECO:0000313" key="2">
    <source>
        <dbReference type="Proteomes" id="UP000823775"/>
    </source>
</evidence>
<keyword evidence="2" id="KW-1185">Reference proteome</keyword>
<comment type="caution">
    <text evidence="1">The sequence shown here is derived from an EMBL/GenBank/DDBJ whole genome shotgun (WGS) entry which is preliminary data.</text>
</comment>
<dbReference type="Proteomes" id="UP000823775">
    <property type="component" value="Unassembled WGS sequence"/>
</dbReference>
<name>A0ABS8T8Y4_DATST</name>
<accession>A0ABS8T8Y4</accession>
<reference evidence="1 2" key="1">
    <citation type="journal article" date="2021" name="BMC Genomics">
        <title>Datura genome reveals duplications of psychoactive alkaloid biosynthetic genes and high mutation rate following tissue culture.</title>
        <authorList>
            <person name="Rajewski A."/>
            <person name="Carter-House D."/>
            <person name="Stajich J."/>
            <person name="Litt A."/>
        </authorList>
    </citation>
    <scope>NUCLEOTIDE SEQUENCE [LARGE SCALE GENOMIC DNA]</scope>
    <source>
        <strain evidence="1">AR-01</strain>
    </source>
</reference>
<dbReference type="EMBL" id="JACEIK010001278">
    <property type="protein sequence ID" value="MCD7467872.1"/>
    <property type="molecule type" value="Genomic_DNA"/>
</dbReference>
<proteinExistence type="predicted"/>
<sequence length="168" mass="18954">MELTILRIPRRKRLTSDENENQEFDSVGTEESKCRKIEGLEELKVVVDQGKSDALYTLTDITVAIKNKMAKSLKQTLMVIIRPKTVNAFQRVKIDQVEFKDDRLRDNSYCAKAVTMCKGTGGFGPETLVMAHSRASMLPGAYVVRSRPARRSIGSINYPESLHPFFGK</sequence>